<dbReference type="AlphaFoldDB" id="A0A1B6IL50"/>
<dbReference type="EMBL" id="GECU01020060">
    <property type="protein sequence ID" value="JAS87646.1"/>
    <property type="molecule type" value="Transcribed_RNA"/>
</dbReference>
<dbReference type="SUPFAM" id="SSF52266">
    <property type="entry name" value="SGNH hydrolase"/>
    <property type="match status" value="1"/>
</dbReference>
<evidence type="ECO:0000313" key="1">
    <source>
        <dbReference type="EMBL" id="JAS87646.1"/>
    </source>
</evidence>
<reference evidence="1" key="1">
    <citation type="submission" date="2015-11" db="EMBL/GenBank/DDBJ databases">
        <title>De novo transcriptome assembly of four potential Pierce s Disease insect vectors from Arizona vineyards.</title>
        <authorList>
            <person name="Tassone E.E."/>
        </authorList>
    </citation>
    <scope>NUCLEOTIDE SEQUENCE</scope>
</reference>
<gene>
    <name evidence="1" type="ORF">g.56734</name>
</gene>
<name>A0A1B6IL50_9HEMI</name>
<feature type="non-terminal residue" evidence="1">
    <location>
        <position position="1"/>
    </location>
</feature>
<sequence length="124" mass="13532">SGLCATDDMLPAVECASQTTLEDNHSLKPVEQSNADYLLIGDSILRYSGKLCKENGCTVRVHPGAKIQDVKNKLMDFLQHQPKIIHFHVGTNNLPLKYNGGAGYNGGCGKREALHCMADLLYTT</sequence>
<organism evidence="1">
    <name type="scientific">Homalodisca liturata</name>
    <dbReference type="NCBI Taxonomy" id="320908"/>
    <lineage>
        <taxon>Eukaryota</taxon>
        <taxon>Metazoa</taxon>
        <taxon>Ecdysozoa</taxon>
        <taxon>Arthropoda</taxon>
        <taxon>Hexapoda</taxon>
        <taxon>Insecta</taxon>
        <taxon>Pterygota</taxon>
        <taxon>Neoptera</taxon>
        <taxon>Paraneoptera</taxon>
        <taxon>Hemiptera</taxon>
        <taxon>Auchenorrhyncha</taxon>
        <taxon>Membracoidea</taxon>
        <taxon>Cicadellidae</taxon>
        <taxon>Cicadellinae</taxon>
        <taxon>Proconiini</taxon>
        <taxon>Homalodisca</taxon>
    </lineage>
</organism>
<dbReference type="Gene3D" id="3.40.50.12690">
    <property type="match status" value="1"/>
</dbReference>
<accession>A0A1B6IL50</accession>
<protein>
    <recommendedName>
        <fullName evidence="2">SGNH hydrolase-type esterase domain-containing protein</fullName>
    </recommendedName>
</protein>
<proteinExistence type="predicted"/>
<evidence type="ECO:0008006" key="2">
    <source>
        <dbReference type="Google" id="ProtNLM"/>
    </source>
</evidence>